<reference evidence="1 2" key="1">
    <citation type="submission" date="2020-08" db="EMBL/GenBank/DDBJ databases">
        <title>Genomic Encyclopedia of Type Strains, Phase IV (KMG-IV): sequencing the most valuable type-strain genomes for metagenomic binning, comparative biology and taxonomic classification.</title>
        <authorList>
            <person name="Goeker M."/>
        </authorList>
    </citation>
    <scope>NUCLEOTIDE SEQUENCE [LARGE SCALE GENOMIC DNA]</scope>
    <source>
        <strain evidence="1 2">DSM 26723</strain>
    </source>
</reference>
<dbReference type="SUPFAM" id="SSF55961">
    <property type="entry name" value="Bet v1-like"/>
    <property type="match status" value="1"/>
</dbReference>
<proteinExistence type="predicted"/>
<evidence type="ECO:0008006" key="3">
    <source>
        <dbReference type="Google" id="ProtNLM"/>
    </source>
</evidence>
<evidence type="ECO:0000313" key="1">
    <source>
        <dbReference type="EMBL" id="MBB6096376.1"/>
    </source>
</evidence>
<evidence type="ECO:0000313" key="2">
    <source>
        <dbReference type="Proteomes" id="UP000588068"/>
    </source>
</evidence>
<accession>A0A841HTZ2</accession>
<dbReference type="EMBL" id="JACHHZ010000007">
    <property type="protein sequence ID" value="MBB6096376.1"/>
    <property type="molecule type" value="Genomic_DNA"/>
</dbReference>
<keyword evidence="2" id="KW-1185">Reference proteome</keyword>
<dbReference type="RefSeq" id="WP_184335759.1">
    <property type="nucleotide sequence ID" value="NZ_JACHHZ010000007.1"/>
</dbReference>
<sequence>MTMLQVQTAGHLACTPDEAWQTVCFYEHIRRKPSWFLRSVLPVPLRTTGCYGKVGDSSRCMYSDGGYLAKRITKLVPGERIEFDIIEHTIRYCRNIALRGGTISIAAHDDGSCSVHMVTRYEFLSPGWNIARYFVGRTISAMHRVVIRDMQERLGSTELRAAVPTPGAASYTGLTPAQSEVPS</sequence>
<dbReference type="Gene3D" id="3.30.530.20">
    <property type="match status" value="1"/>
</dbReference>
<comment type="caution">
    <text evidence="1">The sequence shown here is derived from an EMBL/GenBank/DDBJ whole genome shotgun (WGS) entry which is preliminary data.</text>
</comment>
<dbReference type="AlphaFoldDB" id="A0A841HTZ2"/>
<name>A0A841HTZ2_9GAMM</name>
<dbReference type="Proteomes" id="UP000588068">
    <property type="component" value="Unassembled WGS sequence"/>
</dbReference>
<protein>
    <recommendedName>
        <fullName evidence="3">SRPBCC family protein</fullName>
    </recommendedName>
</protein>
<organism evidence="1 2">
    <name type="scientific">Povalibacter uvarum</name>
    <dbReference type="NCBI Taxonomy" id="732238"/>
    <lineage>
        <taxon>Bacteria</taxon>
        <taxon>Pseudomonadati</taxon>
        <taxon>Pseudomonadota</taxon>
        <taxon>Gammaproteobacteria</taxon>
        <taxon>Steroidobacterales</taxon>
        <taxon>Steroidobacteraceae</taxon>
        <taxon>Povalibacter</taxon>
    </lineage>
</organism>
<gene>
    <name evidence="1" type="ORF">HNQ60_005298</name>
</gene>
<dbReference type="InterPro" id="IPR023393">
    <property type="entry name" value="START-like_dom_sf"/>
</dbReference>